<dbReference type="HAMAP" id="MF_01209">
    <property type="entry name" value="CPSase_S_chain"/>
    <property type="match status" value="1"/>
</dbReference>
<accession>A0A0J1FVU6</accession>
<dbReference type="PRINTS" id="PR00099">
    <property type="entry name" value="CPSGATASE"/>
</dbReference>
<feature type="domain" description="Carbamoyl-phosphate synthase small subunit N-terminal" evidence="12">
    <location>
        <begin position="1"/>
        <end position="131"/>
    </location>
</feature>
<dbReference type="PROSITE" id="PS51273">
    <property type="entry name" value="GATASE_TYPE_1"/>
    <property type="match status" value="1"/>
</dbReference>
<feature type="active site" description="Nucleophile" evidence="11">
    <location>
        <position position="251"/>
    </location>
</feature>
<feature type="binding site" evidence="11">
    <location>
        <position position="295"/>
    </location>
    <ligand>
        <name>L-glutamine</name>
        <dbReference type="ChEBI" id="CHEBI:58359"/>
    </ligand>
</feature>
<keyword evidence="7 11" id="KW-0315">Glutamine amidotransferase</keyword>
<dbReference type="NCBIfam" id="NF009475">
    <property type="entry name" value="PRK12838.1"/>
    <property type="match status" value="1"/>
</dbReference>
<evidence type="ECO:0000256" key="2">
    <source>
        <dbReference type="ARBA" id="ARBA00005077"/>
    </source>
</evidence>
<dbReference type="Pfam" id="PF00988">
    <property type="entry name" value="CPSase_sm_chain"/>
    <property type="match status" value="1"/>
</dbReference>
<dbReference type="InterPro" id="IPR029062">
    <property type="entry name" value="Class_I_gatase-like"/>
</dbReference>
<evidence type="ECO:0000313" key="14">
    <source>
        <dbReference type="Proteomes" id="UP000036356"/>
    </source>
</evidence>
<dbReference type="GO" id="GO:0006541">
    <property type="term" value="P:glutamine metabolic process"/>
    <property type="evidence" value="ECO:0007669"/>
    <property type="project" value="InterPro"/>
</dbReference>
<comment type="subunit">
    <text evidence="11">Composed of two chains; the small (or glutamine) chain promotes the hydrolysis of glutamine to ammonia, which is used by the large (or ammonia) chain to synthesize carbamoyl phosphate. Tetramer of heterodimers (alpha,beta)4.</text>
</comment>
<evidence type="ECO:0000256" key="4">
    <source>
        <dbReference type="ARBA" id="ARBA00022598"/>
    </source>
</evidence>
<dbReference type="GO" id="GO:0005524">
    <property type="term" value="F:ATP binding"/>
    <property type="evidence" value="ECO:0007669"/>
    <property type="project" value="UniProtKB-UniRule"/>
</dbReference>
<name>A0A0J1FVU6_9FIRM</name>
<sequence length="366" mass="40488">MKAALVLETGKVFMGESFGASGEAWGEVVFNTGMTGYQEVLTDPSYAGQMVCMTYPLIGNYGINKQDDQSEKVQVQGFIVKEAALNPNHWQLEKNISRTLAQAGVVGIKGIDTRALTRIIREYGVLRGVITTRLEHLNELTAKLKTWQVPENVVADVSTKKIYTLPPTESKKGSFHVVVMDFGIKNNILQAMQAQGFQLTVVPYNTSAEQILKRRPDGVFLSNGPGDPKCVQAGIETIRNLINQRPIFGICLGHQLLSLALGGDTYKMKFGHRGGNQPVQELETKRVTITSQNHGYAISENSLAQTPLYVTHRNLNDQSVEGVKHQDLPVFSVQYHPEAGPGPSESLYLFDEFAQLMQEWRAQHAS</sequence>
<evidence type="ECO:0000256" key="9">
    <source>
        <dbReference type="ARBA" id="ARBA00048816"/>
    </source>
</evidence>
<comment type="pathway">
    <text evidence="1 11">Pyrimidine metabolism; UMP biosynthesis via de novo pathway; (S)-dihydroorotate from bicarbonate: step 1/3.</text>
</comment>
<feature type="binding site" evidence="11">
    <location>
        <position position="45"/>
    </location>
    <ligand>
        <name>L-glutamine</name>
        <dbReference type="ChEBI" id="CHEBI:58359"/>
    </ligand>
</feature>
<dbReference type="Gene3D" id="3.50.30.20">
    <property type="entry name" value="Carbamoyl-phosphate synthase small subunit, N-terminal domain"/>
    <property type="match status" value="1"/>
</dbReference>
<dbReference type="GO" id="GO:0006207">
    <property type="term" value="P:'de novo' pyrimidine nucleobase biosynthetic process"/>
    <property type="evidence" value="ECO:0007669"/>
    <property type="project" value="InterPro"/>
</dbReference>
<protein>
    <recommendedName>
        <fullName evidence="11">Carbamoyl phosphate synthase small chain</fullName>
        <ecNumber evidence="11">6.3.5.5</ecNumber>
    </recommendedName>
    <alternativeName>
        <fullName evidence="11">Carbamoyl phosphate synthetase glutamine chain</fullName>
    </alternativeName>
</protein>
<comment type="pathway">
    <text evidence="2 11">Amino-acid biosynthesis; L-arginine biosynthesis; carbamoyl phosphate from bicarbonate: step 1/1.</text>
</comment>
<evidence type="ECO:0000256" key="6">
    <source>
        <dbReference type="ARBA" id="ARBA00022840"/>
    </source>
</evidence>
<dbReference type="SMART" id="SM01097">
    <property type="entry name" value="CPSase_sm_chain"/>
    <property type="match status" value="1"/>
</dbReference>
<evidence type="ECO:0000313" key="13">
    <source>
        <dbReference type="EMBL" id="KLU67534.1"/>
    </source>
</evidence>
<dbReference type="PANTHER" id="PTHR43418:SF7">
    <property type="entry name" value="CARBAMOYL-PHOSPHATE SYNTHASE SMALL CHAIN"/>
    <property type="match status" value="1"/>
</dbReference>
<feature type="binding site" evidence="11">
    <location>
        <position position="224"/>
    </location>
    <ligand>
        <name>L-glutamine</name>
        <dbReference type="ChEBI" id="CHEBI:58359"/>
    </ligand>
</feature>
<comment type="catalytic activity">
    <reaction evidence="10 11">
        <text>L-glutamine + H2O = L-glutamate + NH4(+)</text>
        <dbReference type="Rhea" id="RHEA:15889"/>
        <dbReference type="ChEBI" id="CHEBI:15377"/>
        <dbReference type="ChEBI" id="CHEBI:28938"/>
        <dbReference type="ChEBI" id="CHEBI:29985"/>
        <dbReference type="ChEBI" id="CHEBI:58359"/>
    </reaction>
</comment>
<evidence type="ECO:0000259" key="12">
    <source>
        <dbReference type="SMART" id="SM01097"/>
    </source>
</evidence>
<keyword evidence="8 11" id="KW-0665">Pyrimidine biosynthesis</keyword>
<feature type="binding site" evidence="11">
    <location>
        <position position="293"/>
    </location>
    <ligand>
        <name>L-glutamine</name>
        <dbReference type="ChEBI" id="CHEBI:58359"/>
    </ligand>
</feature>
<dbReference type="NCBIfam" id="TIGR01368">
    <property type="entry name" value="CPSaseIIsmall"/>
    <property type="match status" value="1"/>
</dbReference>
<dbReference type="InterPro" id="IPR036480">
    <property type="entry name" value="CarbP_synth_ssu_N_sf"/>
</dbReference>
<comment type="catalytic activity">
    <reaction evidence="9 11">
        <text>hydrogencarbonate + L-glutamine + 2 ATP + H2O = carbamoyl phosphate + L-glutamate + 2 ADP + phosphate + 2 H(+)</text>
        <dbReference type="Rhea" id="RHEA:18633"/>
        <dbReference type="ChEBI" id="CHEBI:15377"/>
        <dbReference type="ChEBI" id="CHEBI:15378"/>
        <dbReference type="ChEBI" id="CHEBI:17544"/>
        <dbReference type="ChEBI" id="CHEBI:29985"/>
        <dbReference type="ChEBI" id="CHEBI:30616"/>
        <dbReference type="ChEBI" id="CHEBI:43474"/>
        <dbReference type="ChEBI" id="CHEBI:58228"/>
        <dbReference type="ChEBI" id="CHEBI:58359"/>
        <dbReference type="ChEBI" id="CHEBI:456216"/>
        <dbReference type="EC" id="6.3.5.5"/>
    </reaction>
</comment>
<feature type="active site" evidence="11">
    <location>
        <position position="338"/>
    </location>
</feature>
<comment type="similarity">
    <text evidence="3 11">Belongs to the CarA family.</text>
</comment>
<keyword evidence="14" id="KW-1185">Reference proteome</keyword>
<dbReference type="EMBL" id="LDZY01000002">
    <property type="protein sequence ID" value="KLU67534.1"/>
    <property type="molecule type" value="Genomic_DNA"/>
</dbReference>
<feature type="region of interest" description="CPSase" evidence="11">
    <location>
        <begin position="1"/>
        <end position="175"/>
    </location>
</feature>
<dbReference type="SUPFAM" id="SSF52021">
    <property type="entry name" value="Carbamoyl phosphate synthetase, small subunit N-terminal domain"/>
    <property type="match status" value="1"/>
</dbReference>
<dbReference type="EC" id="6.3.5.5" evidence="11"/>
<dbReference type="InterPro" id="IPR035686">
    <property type="entry name" value="CPSase_GATase1"/>
</dbReference>
<dbReference type="GO" id="GO:0006526">
    <property type="term" value="P:L-arginine biosynthetic process"/>
    <property type="evidence" value="ECO:0007669"/>
    <property type="project" value="UniProtKB-UniRule"/>
</dbReference>
<dbReference type="GO" id="GO:0004359">
    <property type="term" value="F:glutaminase activity"/>
    <property type="evidence" value="ECO:0007669"/>
    <property type="project" value="RHEA"/>
</dbReference>
<feature type="binding site" evidence="11">
    <location>
        <position position="296"/>
    </location>
    <ligand>
        <name>L-glutamine</name>
        <dbReference type="ChEBI" id="CHEBI:58359"/>
    </ligand>
</feature>
<dbReference type="Pfam" id="PF00117">
    <property type="entry name" value="GATase"/>
    <property type="match status" value="1"/>
</dbReference>
<dbReference type="STRING" id="476652.DEAC_c07470"/>
<dbReference type="SUPFAM" id="SSF52317">
    <property type="entry name" value="Class I glutamine amidotransferase-like"/>
    <property type="match status" value="1"/>
</dbReference>
<dbReference type="UniPathway" id="UPA00068">
    <property type="reaction ID" value="UER00171"/>
</dbReference>
<dbReference type="FunFam" id="3.50.30.20:FF:000001">
    <property type="entry name" value="Carbamoyl-phosphate synthase small chain"/>
    <property type="match status" value="1"/>
</dbReference>
<dbReference type="InterPro" id="IPR006274">
    <property type="entry name" value="CarbamoylP_synth_ssu"/>
</dbReference>
<evidence type="ECO:0000256" key="7">
    <source>
        <dbReference type="ARBA" id="ARBA00022962"/>
    </source>
</evidence>
<keyword evidence="11" id="KW-0055">Arginine biosynthesis</keyword>
<evidence type="ECO:0000256" key="1">
    <source>
        <dbReference type="ARBA" id="ARBA00004812"/>
    </source>
</evidence>
<organism evidence="13 14">
    <name type="scientific">Desulfosporosinus acididurans</name>
    <dbReference type="NCBI Taxonomy" id="476652"/>
    <lineage>
        <taxon>Bacteria</taxon>
        <taxon>Bacillati</taxon>
        <taxon>Bacillota</taxon>
        <taxon>Clostridia</taxon>
        <taxon>Eubacteriales</taxon>
        <taxon>Desulfitobacteriaceae</taxon>
        <taxon>Desulfosporosinus</taxon>
    </lineage>
</organism>
<dbReference type="GO" id="GO:0004088">
    <property type="term" value="F:carbamoyl-phosphate synthase (glutamine-hydrolyzing) activity"/>
    <property type="evidence" value="ECO:0007669"/>
    <property type="project" value="UniProtKB-UniRule"/>
</dbReference>
<evidence type="ECO:0000256" key="3">
    <source>
        <dbReference type="ARBA" id="ARBA00007800"/>
    </source>
</evidence>
<keyword evidence="4 11" id="KW-0436">Ligase</keyword>
<dbReference type="PRINTS" id="PR00096">
    <property type="entry name" value="GATASE"/>
</dbReference>
<dbReference type="CDD" id="cd01744">
    <property type="entry name" value="GATase1_CPSase"/>
    <property type="match status" value="1"/>
</dbReference>
<dbReference type="UniPathway" id="UPA00070">
    <property type="reaction ID" value="UER00115"/>
</dbReference>
<comment type="caution">
    <text evidence="13">The sequence shown here is derived from an EMBL/GenBank/DDBJ whole genome shotgun (WGS) entry which is preliminary data.</text>
</comment>
<dbReference type="InterPro" id="IPR050472">
    <property type="entry name" value="Anth_synth/Amidotransfase"/>
</dbReference>
<feature type="binding site" evidence="11">
    <location>
        <position position="255"/>
    </location>
    <ligand>
        <name>L-glutamine</name>
        <dbReference type="ChEBI" id="CHEBI:58359"/>
    </ligand>
</feature>
<dbReference type="PRINTS" id="PR00097">
    <property type="entry name" value="ANTSNTHASEII"/>
</dbReference>
<evidence type="ECO:0000256" key="10">
    <source>
        <dbReference type="ARBA" id="ARBA00049285"/>
    </source>
</evidence>
<feature type="binding site" evidence="11">
    <location>
        <position position="252"/>
    </location>
    <ligand>
        <name>L-glutamine</name>
        <dbReference type="ChEBI" id="CHEBI:58359"/>
    </ligand>
</feature>
<dbReference type="PATRIC" id="fig|476652.3.peg.764"/>
<keyword evidence="11" id="KW-0028">Amino-acid biosynthesis</keyword>
<gene>
    <name evidence="13" type="primary">carA_1</name>
    <name evidence="11" type="synonym">carA</name>
    <name evidence="13" type="ORF">DEAC_c07470</name>
</gene>
<dbReference type="InterPro" id="IPR017926">
    <property type="entry name" value="GATASE"/>
</dbReference>
<proteinExistence type="inferred from homology"/>
<dbReference type="GO" id="GO:0044205">
    <property type="term" value="P:'de novo' UMP biosynthetic process"/>
    <property type="evidence" value="ECO:0007669"/>
    <property type="project" value="UniProtKB-UniRule"/>
</dbReference>
<evidence type="ECO:0000256" key="8">
    <source>
        <dbReference type="ARBA" id="ARBA00022975"/>
    </source>
</evidence>
<reference evidence="13 14" key="1">
    <citation type="submission" date="2015-06" db="EMBL/GenBank/DDBJ databases">
        <title>Draft genome of the moderately acidophilic sulfate reducer Candidatus Desulfosporosinus acididurans strain M1.</title>
        <authorList>
            <person name="Poehlein A."/>
            <person name="Petzsch P."/>
            <person name="Johnson B.D."/>
            <person name="Schloemann M."/>
            <person name="Daniel R."/>
            <person name="Muehling M."/>
        </authorList>
    </citation>
    <scope>NUCLEOTIDE SEQUENCE [LARGE SCALE GENOMIC DNA]</scope>
    <source>
        <strain evidence="13 14">M1</strain>
    </source>
</reference>
<dbReference type="InterPro" id="IPR002474">
    <property type="entry name" value="CarbamoylP_synth_ssu_N"/>
</dbReference>
<feature type="binding site" evidence="11">
    <location>
        <position position="226"/>
    </location>
    <ligand>
        <name>L-glutamine</name>
        <dbReference type="ChEBI" id="CHEBI:58359"/>
    </ligand>
</feature>
<keyword evidence="6 11" id="KW-0067">ATP-binding</keyword>
<dbReference type="Proteomes" id="UP000036356">
    <property type="component" value="Unassembled WGS sequence"/>
</dbReference>
<dbReference type="AlphaFoldDB" id="A0A0J1FVU6"/>
<comment type="function">
    <text evidence="11">Small subunit of the glutamine-dependent carbamoyl phosphate synthetase (CPSase). CPSase catalyzes the formation of carbamoyl phosphate from the ammonia moiety of glutamine, carbonate, and phosphate donated by ATP, constituting the first step of 2 biosynthetic pathways, one leading to arginine and/or urea and the other to pyrimidine nucleotides. The small subunit (glutamine amidotransferase) binds and cleaves glutamine to supply the large subunit with the substrate ammonia.</text>
</comment>
<keyword evidence="5 11" id="KW-0547">Nucleotide-binding</keyword>
<dbReference type="RefSeq" id="WP_047808660.1">
    <property type="nucleotide sequence ID" value="NZ_LDZY01000002.1"/>
</dbReference>
<feature type="active site" evidence="11">
    <location>
        <position position="336"/>
    </location>
</feature>
<dbReference type="PANTHER" id="PTHR43418">
    <property type="entry name" value="MULTIFUNCTIONAL TRYPTOPHAN BIOSYNTHESIS PROTEIN-RELATED"/>
    <property type="match status" value="1"/>
</dbReference>
<evidence type="ECO:0000256" key="5">
    <source>
        <dbReference type="ARBA" id="ARBA00022741"/>
    </source>
</evidence>
<dbReference type="Gene3D" id="3.40.50.880">
    <property type="match status" value="1"/>
</dbReference>
<evidence type="ECO:0000256" key="11">
    <source>
        <dbReference type="HAMAP-Rule" id="MF_01209"/>
    </source>
</evidence>